<keyword evidence="2" id="KW-1185">Reference proteome</keyword>
<dbReference type="GO" id="GO:0000150">
    <property type="term" value="F:DNA strand exchange activity"/>
    <property type="evidence" value="ECO:0007669"/>
    <property type="project" value="InterPro"/>
</dbReference>
<sequence>MRAAPPLAYIYDRCATANLAMLEMRLSLVDEYVTERGWCSGGRFIDYGDDALTNDRRPQFDALVREMEAAPARADRLCLLYDWGRLSHDSEHRQVFARRVLVAGGRLETIEGEVVMTGDLNGRLTSGPVVA</sequence>
<dbReference type="InterPro" id="IPR036162">
    <property type="entry name" value="Resolvase-like_N_sf"/>
</dbReference>
<gene>
    <name evidence="1" type="ORF">H1R13_34015</name>
</gene>
<dbReference type="RefSeq" id="WP_159665737.1">
    <property type="nucleotide sequence ID" value="NZ_JACMHY010000022.1"/>
</dbReference>
<dbReference type="GO" id="GO:0003677">
    <property type="term" value="F:DNA binding"/>
    <property type="evidence" value="ECO:0007669"/>
    <property type="project" value="InterPro"/>
</dbReference>
<dbReference type="Proteomes" id="UP000517694">
    <property type="component" value="Unassembled WGS sequence"/>
</dbReference>
<dbReference type="SUPFAM" id="SSF53041">
    <property type="entry name" value="Resolvase-like"/>
    <property type="match status" value="1"/>
</dbReference>
<protein>
    <recommendedName>
        <fullName evidence="3">Resolvase/invertase-type recombinase catalytic domain-containing protein</fullName>
    </recommendedName>
</protein>
<reference evidence="1 2" key="1">
    <citation type="submission" date="2020-08" db="EMBL/GenBank/DDBJ databases">
        <title>Whole-Genome Sequence of French Clinical Streptomyces mexicanus Strain Q0842.</title>
        <authorList>
            <person name="Boxberger M."/>
            <person name="La Scola B."/>
        </authorList>
    </citation>
    <scope>NUCLEOTIDE SEQUENCE [LARGE SCALE GENOMIC DNA]</scope>
    <source>
        <strain evidence="1 2">Marseille-Q0842</strain>
    </source>
</reference>
<organism evidence="1 2">
    <name type="scientific">Streptomyces mexicanus</name>
    <dbReference type="NCBI Taxonomy" id="178566"/>
    <lineage>
        <taxon>Bacteria</taxon>
        <taxon>Bacillati</taxon>
        <taxon>Actinomycetota</taxon>
        <taxon>Actinomycetes</taxon>
        <taxon>Kitasatosporales</taxon>
        <taxon>Streptomycetaceae</taxon>
        <taxon>Streptomyces</taxon>
    </lineage>
</organism>
<evidence type="ECO:0000313" key="2">
    <source>
        <dbReference type="Proteomes" id="UP000517694"/>
    </source>
</evidence>
<dbReference type="OrthoDB" id="4190258at2"/>
<dbReference type="Gene3D" id="3.40.50.1390">
    <property type="entry name" value="Resolvase, N-terminal catalytic domain"/>
    <property type="match status" value="1"/>
</dbReference>
<accession>A0A7X1I6P5</accession>
<name>A0A7X1I6P5_9ACTN</name>
<dbReference type="AlphaFoldDB" id="A0A7X1I6P5"/>
<evidence type="ECO:0008006" key="3">
    <source>
        <dbReference type="Google" id="ProtNLM"/>
    </source>
</evidence>
<evidence type="ECO:0000313" key="1">
    <source>
        <dbReference type="EMBL" id="MBC2869790.1"/>
    </source>
</evidence>
<dbReference type="EMBL" id="JACMHY010000022">
    <property type="protein sequence ID" value="MBC2869790.1"/>
    <property type="molecule type" value="Genomic_DNA"/>
</dbReference>
<comment type="caution">
    <text evidence="1">The sequence shown here is derived from an EMBL/GenBank/DDBJ whole genome shotgun (WGS) entry which is preliminary data.</text>
</comment>
<proteinExistence type="predicted"/>